<comment type="caution">
    <text evidence="1">The sequence shown here is derived from an EMBL/GenBank/DDBJ whole genome shotgun (WGS) entry which is preliminary data.</text>
</comment>
<reference evidence="1 2" key="2">
    <citation type="submission" date="2019-09" db="EMBL/GenBank/DDBJ databases">
        <authorList>
            <person name="Jin C."/>
        </authorList>
    </citation>
    <scope>NUCLEOTIDE SEQUENCE [LARGE SCALE GENOMIC DNA]</scope>
    <source>
        <strain evidence="1 2">BN140002</strain>
    </source>
</reference>
<dbReference type="Proteomes" id="UP000323142">
    <property type="component" value="Unassembled WGS sequence"/>
</dbReference>
<evidence type="ECO:0000313" key="2">
    <source>
        <dbReference type="Proteomes" id="UP000323142"/>
    </source>
</evidence>
<dbReference type="OrthoDB" id="5449792at2"/>
<evidence type="ECO:0008006" key="3">
    <source>
        <dbReference type="Google" id="ProtNLM"/>
    </source>
</evidence>
<name>A0A5B2VQN5_9HYPH</name>
<gene>
    <name evidence="1" type="ORF">F0L46_04560</name>
</gene>
<reference evidence="1 2" key="1">
    <citation type="submission" date="2019-09" db="EMBL/GenBank/DDBJ databases">
        <title>Salinarimonas rosea gen. nov., sp. nov., a new member of the a-2 subgroup of the Proteobacteria.</title>
        <authorList>
            <person name="Liu J."/>
        </authorList>
    </citation>
    <scope>NUCLEOTIDE SEQUENCE [LARGE SCALE GENOMIC DNA]</scope>
    <source>
        <strain evidence="1 2">BN140002</strain>
    </source>
</reference>
<sequence>MLAELLLRLATPSVLHRSLGFVSDSVALWSRATRRRSDWAPHEERCKGLVCEAMRDLERRHTALVLGSGLCRDIPLEALSDGFQRVILVDAVHLPLIRRRARRFANVSLATVDLTGVADWLLGRADRRGDPLRPFVADPAIDLVVSANVLSQLPLAPERYLARNGRPHVPEDLPERIVGWHIDDLARFRGRVCLMTDVECLDVAATARGLRAAEPPGGHAVLARLDLLRGHELPVPDAAWTWTVAPPGEVERGVALVHVVHGYKDLAATWRRTAHPAP</sequence>
<organism evidence="1 2">
    <name type="scientific">Salinarimonas soli</name>
    <dbReference type="NCBI Taxonomy" id="1638099"/>
    <lineage>
        <taxon>Bacteria</taxon>
        <taxon>Pseudomonadati</taxon>
        <taxon>Pseudomonadota</taxon>
        <taxon>Alphaproteobacteria</taxon>
        <taxon>Hyphomicrobiales</taxon>
        <taxon>Salinarimonadaceae</taxon>
        <taxon>Salinarimonas</taxon>
    </lineage>
</organism>
<evidence type="ECO:0000313" key="1">
    <source>
        <dbReference type="EMBL" id="KAA2241074.1"/>
    </source>
</evidence>
<dbReference type="AlphaFoldDB" id="A0A5B2VQN5"/>
<keyword evidence="2" id="KW-1185">Reference proteome</keyword>
<dbReference type="RefSeq" id="WP_149815855.1">
    <property type="nucleotide sequence ID" value="NZ_VUOA01000009.1"/>
</dbReference>
<accession>A0A5B2VQN5</accession>
<protein>
    <recommendedName>
        <fullName evidence="3">Class I SAM-dependent methyltransferase</fullName>
    </recommendedName>
</protein>
<proteinExistence type="predicted"/>
<dbReference type="EMBL" id="VUOA01000009">
    <property type="protein sequence ID" value="KAA2241074.1"/>
    <property type="molecule type" value="Genomic_DNA"/>
</dbReference>